<accession>A0ABY7WRT8</accession>
<protein>
    <submittedName>
        <fullName evidence="1">YdeI/OmpD-associated family protein</fullName>
    </submittedName>
</protein>
<dbReference type="EMBL" id="CP117884">
    <property type="protein sequence ID" value="WDF81727.1"/>
    <property type="molecule type" value="Genomic_DNA"/>
</dbReference>
<evidence type="ECO:0000313" key="2">
    <source>
        <dbReference type="Proteomes" id="UP001220377"/>
    </source>
</evidence>
<dbReference type="RefSeq" id="WP_274258686.1">
    <property type="nucleotide sequence ID" value="NZ_CP117884.1"/>
</dbReference>
<dbReference type="Proteomes" id="UP001220377">
    <property type="component" value="Chromosome"/>
</dbReference>
<sequence>MPDLAKLGLTKFRNVHITGAPDDIRLMLTELTQNPDVAAPYDLQLSFVFSLDEMKQTITDVAATHAVDPAGTLAIAYPKLASKRYVGIHRDDIFPFIDLNDQTGEVGRTGLKFSRMRSFDADFTLIDLRWLTQAPRKQSRSQRVGDYEAKLPELRTELPAAARAKWDTLTPGYRREWALYVYSPATAKTRAVHLAQMITALATGLNSVKAYQESKKR</sequence>
<reference evidence="1 2" key="1">
    <citation type="submission" date="2023-02" db="EMBL/GenBank/DDBJ databases">
        <title>Genome sequence of Lacticaseibacillus sp. KACC 23028.</title>
        <authorList>
            <person name="Kim S."/>
            <person name="Heo J."/>
            <person name="Kwon S.-W."/>
        </authorList>
    </citation>
    <scope>NUCLEOTIDE SEQUENCE [LARGE SCALE GENOMIC DNA]</scope>
    <source>
        <strain evidence="1 2">KACC 23028</strain>
    </source>
</reference>
<name>A0ABY7WRT8_9LACO</name>
<gene>
    <name evidence="1" type="ORF">PQ472_07270</name>
</gene>
<evidence type="ECO:0000313" key="1">
    <source>
        <dbReference type="EMBL" id="WDF81727.1"/>
    </source>
</evidence>
<keyword evidence="2" id="KW-1185">Reference proteome</keyword>
<proteinExistence type="predicted"/>
<organism evidence="1 2">
    <name type="scientific">Lacticaseibacillus pabuli</name>
    <dbReference type="NCBI Taxonomy" id="3025672"/>
    <lineage>
        <taxon>Bacteria</taxon>
        <taxon>Bacillati</taxon>
        <taxon>Bacillota</taxon>
        <taxon>Bacilli</taxon>
        <taxon>Lactobacillales</taxon>
        <taxon>Lactobacillaceae</taxon>
        <taxon>Lacticaseibacillus</taxon>
    </lineage>
</organism>
<dbReference type="Pfam" id="PF13376">
    <property type="entry name" value="OmdA"/>
    <property type="match status" value="1"/>
</dbReference>